<accession>A0A4S3MND4</accession>
<evidence type="ECO:0000256" key="1">
    <source>
        <dbReference type="ARBA" id="ARBA00005213"/>
    </source>
</evidence>
<sequence>MAKSGTFNASAYGGAGWHGRPDTHGREIGTLWAACGIDSEYAPLRRVIMHRPGPELGQADPTEQNLLEALDWQRAAAQHDAIVAAYRAEGVDVCLVDPPGQASVNQMFCADLFVATPEGAILARPASVARAGEERWVARRLADLGVPILATLTGRATFEGADLMWLDPKTAIIGRGLRTNSEAIAQITPLLERMGVQVIPVDMPFGTMHLMGMLRIADADLAICWPRRTPFAAVTALRERGYQVAFLPDEDEAQANRGMNFVTLGPRRILMVGGCPVTRAFYESLGIACAETDCSELSKAAGAIGCLTGVLERARVSPAG</sequence>
<comment type="caution">
    <text evidence="4">The sequence shown here is derived from an EMBL/GenBank/DDBJ whole genome shotgun (WGS) entry which is preliminary data.</text>
</comment>
<dbReference type="SUPFAM" id="SSF55909">
    <property type="entry name" value="Pentein"/>
    <property type="match status" value="1"/>
</dbReference>
<dbReference type="EMBL" id="SSND01000002">
    <property type="protein sequence ID" value="THD83413.1"/>
    <property type="molecule type" value="Genomic_DNA"/>
</dbReference>
<name>A0A4S3MND4_9RHOB</name>
<evidence type="ECO:0000256" key="2">
    <source>
        <dbReference type="ARBA" id="ARBA00012171"/>
    </source>
</evidence>
<dbReference type="GO" id="GO:0016990">
    <property type="term" value="F:arginine deiminase activity"/>
    <property type="evidence" value="ECO:0007669"/>
    <property type="project" value="UniProtKB-EC"/>
</dbReference>
<keyword evidence="5" id="KW-1185">Reference proteome</keyword>
<dbReference type="Gene3D" id="3.75.10.10">
    <property type="entry name" value="L-arginine/glycine Amidinotransferase, Chain A"/>
    <property type="match status" value="1"/>
</dbReference>
<dbReference type="RefSeq" id="WP_136394308.1">
    <property type="nucleotide sequence ID" value="NZ_SSND01000002.1"/>
</dbReference>
<dbReference type="Proteomes" id="UP000309450">
    <property type="component" value="Unassembled WGS sequence"/>
</dbReference>
<gene>
    <name evidence="4" type="ORF">E7811_08950</name>
</gene>
<comment type="pathway">
    <text evidence="1">Amino-acid degradation; L-arginine degradation via ADI pathway; carbamoyl phosphate from L-arginine: step 1/2.</text>
</comment>
<dbReference type="OrthoDB" id="9807502at2"/>
<comment type="catalytic activity">
    <reaction evidence="3">
        <text>L-arginine + H2O = L-citrulline + NH4(+)</text>
        <dbReference type="Rhea" id="RHEA:19597"/>
        <dbReference type="ChEBI" id="CHEBI:15377"/>
        <dbReference type="ChEBI" id="CHEBI:28938"/>
        <dbReference type="ChEBI" id="CHEBI:32682"/>
        <dbReference type="ChEBI" id="CHEBI:57743"/>
        <dbReference type="EC" id="3.5.3.6"/>
    </reaction>
</comment>
<dbReference type="EC" id="3.5.3.6" evidence="2"/>
<dbReference type="AlphaFoldDB" id="A0A4S3MND4"/>
<protein>
    <recommendedName>
        <fullName evidence="2">arginine deiminase</fullName>
        <ecNumber evidence="2">3.5.3.6</ecNumber>
    </recommendedName>
</protein>
<reference evidence="4 5" key="1">
    <citation type="submission" date="2019-04" db="EMBL/GenBank/DDBJ databases">
        <title>Draft genome sequence of Gemmobacter aestuarii sp. nov.</title>
        <authorList>
            <person name="Hameed A."/>
            <person name="Lin S.-Y."/>
            <person name="Shahina M."/>
            <person name="Lai W.-A."/>
            <person name="Young C.-C."/>
        </authorList>
    </citation>
    <scope>NUCLEOTIDE SEQUENCE [LARGE SCALE GENOMIC DNA]</scope>
    <source>
        <strain evidence="4 5">CC-PW-75</strain>
    </source>
</reference>
<dbReference type="GO" id="GO:0019546">
    <property type="term" value="P:L-arginine deiminase pathway"/>
    <property type="evidence" value="ECO:0007669"/>
    <property type="project" value="TreeGrafter"/>
</dbReference>
<keyword evidence="4" id="KW-0808">Transferase</keyword>
<evidence type="ECO:0000256" key="3">
    <source>
        <dbReference type="ARBA" id="ARBA00049429"/>
    </source>
</evidence>
<dbReference type="PANTHER" id="PTHR47271">
    <property type="entry name" value="ARGININE DEIMINASE"/>
    <property type="match status" value="1"/>
</dbReference>
<evidence type="ECO:0000313" key="4">
    <source>
        <dbReference type="EMBL" id="THD83413.1"/>
    </source>
</evidence>
<evidence type="ECO:0000313" key="5">
    <source>
        <dbReference type="Proteomes" id="UP000309450"/>
    </source>
</evidence>
<dbReference type="PANTHER" id="PTHR47271:SF2">
    <property type="entry name" value="ARGININE DEIMINASE"/>
    <property type="match status" value="1"/>
</dbReference>
<dbReference type="GO" id="GO:0016740">
    <property type="term" value="F:transferase activity"/>
    <property type="evidence" value="ECO:0007669"/>
    <property type="project" value="UniProtKB-KW"/>
</dbReference>
<dbReference type="Pfam" id="PF19420">
    <property type="entry name" value="DDAH_eukar"/>
    <property type="match status" value="1"/>
</dbReference>
<organism evidence="4 5">
    <name type="scientific">Aliigemmobacter aestuarii</name>
    <dbReference type="NCBI Taxonomy" id="1445661"/>
    <lineage>
        <taxon>Bacteria</taxon>
        <taxon>Pseudomonadati</taxon>
        <taxon>Pseudomonadota</taxon>
        <taxon>Alphaproteobacteria</taxon>
        <taxon>Rhodobacterales</taxon>
        <taxon>Paracoccaceae</taxon>
        <taxon>Aliigemmobacter</taxon>
    </lineage>
</organism>
<proteinExistence type="predicted"/>